<dbReference type="EMBL" id="VSWC01000054">
    <property type="protein sequence ID" value="KAA1099765.1"/>
    <property type="molecule type" value="Genomic_DNA"/>
</dbReference>
<dbReference type="Proteomes" id="UP000325313">
    <property type="component" value="Unassembled WGS sequence"/>
</dbReference>
<dbReference type="Proteomes" id="UP000324748">
    <property type="component" value="Unassembled WGS sequence"/>
</dbReference>
<dbReference type="EMBL" id="VDEP01000372">
    <property type="protein sequence ID" value="KAA1095427.1"/>
    <property type="molecule type" value="Genomic_DNA"/>
</dbReference>
<reference evidence="3 4" key="1">
    <citation type="submission" date="2019-05" db="EMBL/GenBank/DDBJ databases">
        <title>Emergence of the Ug99 lineage of the wheat stem rust pathogen through somatic hybridization.</title>
        <authorList>
            <person name="Li F."/>
            <person name="Upadhyaya N.M."/>
            <person name="Sperschneider J."/>
            <person name="Matny O."/>
            <person name="Nguyen-Phuc H."/>
            <person name="Mago R."/>
            <person name="Raley C."/>
            <person name="Miller M.E."/>
            <person name="Silverstein K.A.T."/>
            <person name="Henningsen E."/>
            <person name="Hirsch C.D."/>
            <person name="Visser B."/>
            <person name="Pretorius Z.A."/>
            <person name="Steffenson B.J."/>
            <person name="Schwessinger B."/>
            <person name="Dodds P.N."/>
            <person name="Figueroa M."/>
        </authorList>
    </citation>
    <scope>NUCLEOTIDE SEQUENCE [LARGE SCALE GENOMIC DNA]</scope>
    <source>
        <strain evidence="2">21-0</strain>
        <strain evidence="1 4">Ug99</strain>
    </source>
</reference>
<gene>
    <name evidence="2" type="ORF">PGT21_019707</name>
    <name evidence="1" type="ORF">PGTUg99_030762</name>
</gene>
<sequence>MSTRAKQATTRQQLHSTLLCKTISGAGIQTIDIGLRPQEDVSPARRASSFGSRIWPIHRAGMASNSSSTKDASCSSSTEFVVVLECLQAEVPPLHAGGGASRRAQPIAIDTRLQSHWGYKTTCAFSVRIFQPRKAGLKNPAPICGKVDDVQCTTGQKAISPSLSLHSKKKSIPFAGRLEQPTWGWMFCCSTLSWVSRMVVA</sequence>
<evidence type="ECO:0000313" key="1">
    <source>
        <dbReference type="EMBL" id="KAA1095427.1"/>
    </source>
</evidence>
<evidence type="ECO:0000313" key="3">
    <source>
        <dbReference type="Proteomes" id="UP000324748"/>
    </source>
</evidence>
<dbReference type="AlphaFoldDB" id="A0A5B0PDT5"/>
<evidence type="ECO:0000313" key="2">
    <source>
        <dbReference type="EMBL" id="KAA1099765.1"/>
    </source>
</evidence>
<proteinExistence type="predicted"/>
<name>A0A5B0PDT5_PUCGR</name>
<keyword evidence="3" id="KW-1185">Reference proteome</keyword>
<accession>A0A5B0PDT5</accession>
<organism evidence="2 3">
    <name type="scientific">Puccinia graminis f. sp. tritici</name>
    <dbReference type="NCBI Taxonomy" id="56615"/>
    <lineage>
        <taxon>Eukaryota</taxon>
        <taxon>Fungi</taxon>
        <taxon>Dikarya</taxon>
        <taxon>Basidiomycota</taxon>
        <taxon>Pucciniomycotina</taxon>
        <taxon>Pucciniomycetes</taxon>
        <taxon>Pucciniales</taxon>
        <taxon>Pucciniaceae</taxon>
        <taxon>Puccinia</taxon>
    </lineage>
</organism>
<evidence type="ECO:0000313" key="4">
    <source>
        <dbReference type="Proteomes" id="UP000325313"/>
    </source>
</evidence>
<protein>
    <submittedName>
        <fullName evidence="2">Uncharacterized protein</fullName>
    </submittedName>
</protein>
<comment type="caution">
    <text evidence="2">The sequence shown here is derived from an EMBL/GenBank/DDBJ whole genome shotgun (WGS) entry which is preliminary data.</text>
</comment>